<dbReference type="PROSITE" id="PS51257">
    <property type="entry name" value="PROKAR_LIPOPROTEIN"/>
    <property type="match status" value="1"/>
</dbReference>
<evidence type="ECO:0000313" key="2">
    <source>
        <dbReference type="Proteomes" id="UP000183287"/>
    </source>
</evidence>
<protein>
    <recommendedName>
        <fullName evidence="3">DUF2846 domain-containing protein</fullName>
    </recommendedName>
</protein>
<dbReference type="AlphaFoldDB" id="A0A1I4QDW6"/>
<name>A0A1I4QDW6_9PROT</name>
<dbReference type="RefSeq" id="WP_256212003.1">
    <property type="nucleotide sequence ID" value="NZ_FOUB01000026.1"/>
</dbReference>
<proteinExistence type="predicted"/>
<accession>A0A1I4QDW6</accession>
<sequence>MLRLLLITIVFLSGCATPPRPIPPELQYVAPVDQEGSLATLVGSREEGIYEEPTTVYVLTVDGKRVMSGPHGWHTALPIEPGPHTIAVAFQSGSFHTQVDLQMEAVAGGKYQIKFSTDAKPFGTITYCDLWIIDIITQKPVSGIGCGNIENPYER</sequence>
<keyword evidence="2" id="KW-1185">Reference proteome</keyword>
<evidence type="ECO:0008006" key="3">
    <source>
        <dbReference type="Google" id="ProtNLM"/>
    </source>
</evidence>
<dbReference type="Proteomes" id="UP000183287">
    <property type="component" value="Unassembled WGS sequence"/>
</dbReference>
<evidence type="ECO:0000313" key="1">
    <source>
        <dbReference type="EMBL" id="SFM37850.1"/>
    </source>
</evidence>
<dbReference type="EMBL" id="FOUB01000026">
    <property type="protein sequence ID" value="SFM37850.1"/>
    <property type="molecule type" value="Genomic_DNA"/>
</dbReference>
<gene>
    <name evidence="1" type="ORF">SAMN05421863_10267</name>
</gene>
<organism evidence="1 2">
    <name type="scientific">Nitrosomonas communis</name>
    <dbReference type="NCBI Taxonomy" id="44574"/>
    <lineage>
        <taxon>Bacteria</taxon>
        <taxon>Pseudomonadati</taxon>
        <taxon>Pseudomonadota</taxon>
        <taxon>Betaproteobacteria</taxon>
        <taxon>Nitrosomonadales</taxon>
        <taxon>Nitrosomonadaceae</taxon>
        <taxon>Nitrosomonas</taxon>
    </lineage>
</organism>
<reference evidence="2" key="1">
    <citation type="submission" date="2016-10" db="EMBL/GenBank/DDBJ databases">
        <authorList>
            <person name="Varghese N."/>
            <person name="Submissions S."/>
        </authorList>
    </citation>
    <scope>NUCLEOTIDE SEQUENCE [LARGE SCALE GENOMIC DNA]</scope>
    <source>
        <strain evidence="2">Nm44</strain>
    </source>
</reference>